<feature type="compositionally biased region" description="Polar residues" evidence="1">
    <location>
        <begin position="26"/>
        <end position="49"/>
    </location>
</feature>
<feature type="region of interest" description="Disordered" evidence="1">
    <location>
        <begin position="26"/>
        <end position="52"/>
    </location>
</feature>
<name>A0A3L6NXX9_FUSOX</name>
<evidence type="ECO:0000313" key="3">
    <source>
        <dbReference type="EMBL" id="RKK24744.1"/>
    </source>
</evidence>
<protein>
    <submittedName>
        <fullName evidence="3">Uncharacterized protein</fullName>
    </submittedName>
</protein>
<evidence type="ECO:0000256" key="2">
    <source>
        <dbReference type="SAM" id="Phobius"/>
    </source>
</evidence>
<evidence type="ECO:0000256" key="1">
    <source>
        <dbReference type="SAM" id="MobiDB-lite"/>
    </source>
</evidence>
<keyword evidence="2" id="KW-0812">Transmembrane</keyword>
<dbReference type="AlphaFoldDB" id="A0A3L6NXX9"/>
<reference evidence="3" key="1">
    <citation type="journal article" date="2018" name="Sci. Rep.">
        <title>Characterisation of pathogen-specific regions and novel effector candidates in Fusarium oxysporum f. sp. cepae.</title>
        <authorList>
            <person name="Armitage A.D."/>
            <person name="Taylor A."/>
            <person name="Sobczyk M.K."/>
            <person name="Baxter L."/>
            <person name="Greenfield B.P."/>
            <person name="Bates H.J."/>
            <person name="Wilson F."/>
            <person name="Jackson A.C."/>
            <person name="Ott S."/>
            <person name="Harrison R.J."/>
            <person name="Clarkson J.P."/>
        </authorList>
    </citation>
    <scope>NUCLEOTIDE SEQUENCE [LARGE SCALE GENOMIC DNA]</scope>
    <source>
        <strain evidence="3">FoC_Fus2</strain>
    </source>
</reference>
<sequence length="94" mass="10507">MLIRLGAHEWLDFKMTLYQEQSSTARCKTDSASPRLSEMSSPFAETQANPFRPDPTRRASIAVYRKLTANALSLFGLGKAIIFLLNLSIISCIQ</sequence>
<dbReference type="EMBL" id="MRCU01000002">
    <property type="protein sequence ID" value="RKK24744.1"/>
    <property type="molecule type" value="Genomic_DNA"/>
</dbReference>
<gene>
    <name evidence="3" type="ORF">BFJ65_g2670</name>
</gene>
<accession>A0A3L6NXX9</accession>
<keyword evidence="2" id="KW-1133">Transmembrane helix</keyword>
<keyword evidence="2" id="KW-0472">Membrane</keyword>
<comment type="caution">
    <text evidence="3">The sequence shown here is derived from an EMBL/GenBank/DDBJ whole genome shotgun (WGS) entry which is preliminary data.</text>
</comment>
<feature type="transmembrane region" description="Helical" evidence="2">
    <location>
        <begin position="67"/>
        <end position="90"/>
    </location>
</feature>
<proteinExistence type="predicted"/>
<organism evidence="3">
    <name type="scientific">Fusarium oxysporum f. sp. cepae</name>
    <dbReference type="NCBI Taxonomy" id="396571"/>
    <lineage>
        <taxon>Eukaryota</taxon>
        <taxon>Fungi</taxon>
        <taxon>Dikarya</taxon>
        <taxon>Ascomycota</taxon>
        <taxon>Pezizomycotina</taxon>
        <taxon>Sordariomycetes</taxon>
        <taxon>Hypocreomycetidae</taxon>
        <taxon>Hypocreales</taxon>
        <taxon>Nectriaceae</taxon>
        <taxon>Fusarium</taxon>
        <taxon>Fusarium oxysporum species complex</taxon>
    </lineage>
</organism>
<dbReference type="Proteomes" id="UP000270866">
    <property type="component" value="Chromosome 4"/>
</dbReference>